<dbReference type="SUPFAM" id="SSF102405">
    <property type="entry name" value="MCP/YpsA-like"/>
    <property type="match status" value="1"/>
</dbReference>
<sequence length="331" mass="37025">MKYTENALNILASLMYKGIGRAWVSKNINYYKNINSLIEQLNKSSKTEFDITIDDFENKKNNLKKIIHNSSSYIDGVIAIGDENFPTHRGHVKDSEKPIFLFYKGNLDLLKKSNKNIAVIGLLHPDANIENIERSVVNELVNKGATIVSGLALGCDTIAHRQALQSKGKTIAILPSPLSNILPSKNKDLAIDIVTNEGLLITEYLTDAKSKMALSGRYQDRDRLQALFSDCIVLSASYAKNNLGNDSGSRLAMGYAANYKIQRAVIYNELSDSDNDKFDLNRQCIKEDKNIIIINNENFEQSINATISTTTNTKNKYNTLSLLSYMQNNEN</sequence>
<dbReference type="InterPro" id="IPR003488">
    <property type="entry name" value="DprA"/>
</dbReference>
<organism evidence="3 4">
    <name type="scientific">Desulfomicrobium apsheronum</name>
    <dbReference type="NCBI Taxonomy" id="52560"/>
    <lineage>
        <taxon>Bacteria</taxon>
        <taxon>Pseudomonadati</taxon>
        <taxon>Thermodesulfobacteriota</taxon>
        <taxon>Desulfovibrionia</taxon>
        <taxon>Desulfovibrionales</taxon>
        <taxon>Desulfomicrobiaceae</taxon>
        <taxon>Desulfomicrobium</taxon>
    </lineage>
</organism>
<gene>
    <name evidence="3" type="ORF">SAMN04488082_11589</name>
</gene>
<protein>
    <submittedName>
        <fullName evidence="3">DNA processing protein</fullName>
    </submittedName>
</protein>
<evidence type="ECO:0000256" key="1">
    <source>
        <dbReference type="ARBA" id="ARBA00006525"/>
    </source>
</evidence>
<proteinExistence type="inferred from homology"/>
<dbReference type="RefSeq" id="WP_092376917.1">
    <property type="nucleotide sequence ID" value="NZ_FORX01000015.1"/>
</dbReference>
<dbReference type="OrthoDB" id="9785707at2"/>
<evidence type="ECO:0000313" key="4">
    <source>
        <dbReference type="Proteomes" id="UP000198635"/>
    </source>
</evidence>
<dbReference type="InterPro" id="IPR057666">
    <property type="entry name" value="DrpA_SLOG"/>
</dbReference>
<dbReference type="Pfam" id="PF02481">
    <property type="entry name" value="DNA_processg_A"/>
    <property type="match status" value="1"/>
</dbReference>
<keyword evidence="4" id="KW-1185">Reference proteome</keyword>
<reference evidence="4" key="1">
    <citation type="submission" date="2016-10" db="EMBL/GenBank/DDBJ databases">
        <authorList>
            <person name="Varghese N."/>
            <person name="Submissions S."/>
        </authorList>
    </citation>
    <scope>NUCLEOTIDE SEQUENCE [LARGE SCALE GENOMIC DNA]</scope>
    <source>
        <strain evidence="4">DSM 5918</strain>
    </source>
</reference>
<comment type="similarity">
    <text evidence="1">Belongs to the DprA/Smf family.</text>
</comment>
<dbReference type="PANTHER" id="PTHR43022">
    <property type="entry name" value="PROTEIN SMF"/>
    <property type="match status" value="1"/>
</dbReference>
<accession>A0A1I3X9L4</accession>
<feature type="domain" description="Smf/DprA SLOG" evidence="2">
    <location>
        <begin position="77"/>
        <end position="261"/>
    </location>
</feature>
<name>A0A1I3X9L4_9BACT</name>
<evidence type="ECO:0000313" key="3">
    <source>
        <dbReference type="EMBL" id="SFK15626.1"/>
    </source>
</evidence>
<dbReference type="Gene3D" id="3.40.50.450">
    <property type="match status" value="1"/>
</dbReference>
<dbReference type="Proteomes" id="UP000198635">
    <property type="component" value="Unassembled WGS sequence"/>
</dbReference>
<dbReference type="STRING" id="52560.SAMN04488082_11589"/>
<dbReference type="GO" id="GO:0009294">
    <property type="term" value="P:DNA-mediated transformation"/>
    <property type="evidence" value="ECO:0007669"/>
    <property type="project" value="InterPro"/>
</dbReference>
<dbReference type="AlphaFoldDB" id="A0A1I3X9L4"/>
<evidence type="ECO:0000259" key="2">
    <source>
        <dbReference type="Pfam" id="PF02481"/>
    </source>
</evidence>
<dbReference type="EMBL" id="FORX01000015">
    <property type="protein sequence ID" value="SFK15626.1"/>
    <property type="molecule type" value="Genomic_DNA"/>
</dbReference>
<dbReference type="PANTHER" id="PTHR43022:SF1">
    <property type="entry name" value="PROTEIN SMF"/>
    <property type="match status" value="1"/>
</dbReference>